<sequence>MDIVPQELLCAVAKVAKEASLSPEQTMALAFRVLDHPILAPNGVFYSPARCAGFGRAIYAALFAHSMALVVDLKSPTGFRWSTALPSYGFSPPFEQFLLDGILLAKAQRTTVKNTLHG</sequence>
<organism evidence="1 2">
    <name type="scientific">Deefgea piscis</name>
    <dbReference type="NCBI Taxonomy" id="2739061"/>
    <lineage>
        <taxon>Bacteria</taxon>
        <taxon>Pseudomonadati</taxon>
        <taxon>Pseudomonadota</taxon>
        <taxon>Betaproteobacteria</taxon>
        <taxon>Neisseriales</taxon>
        <taxon>Chitinibacteraceae</taxon>
        <taxon>Deefgea</taxon>
    </lineage>
</organism>
<protein>
    <submittedName>
        <fullName evidence="1">Uncharacterized protein</fullName>
    </submittedName>
</protein>
<accession>A0A6M8SQ04</accession>
<keyword evidence="2" id="KW-1185">Reference proteome</keyword>
<gene>
    <name evidence="1" type="ORF">HQN60_11935</name>
</gene>
<proteinExistence type="predicted"/>
<name>A0A6M8SQ04_9NEIS</name>
<reference evidence="1 2" key="1">
    <citation type="submission" date="2020-05" db="EMBL/GenBank/DDBJ databases">
        <title>Complete genome sequence of Deefgea sp. D17.</title>
        <authorList>
            <person name="Bae J.-W."/>
            <person name="Han J.E."/>
        </authorList>
    </citation>
    <scope>NUCLEOTIDE SEQUENCE [LARGE SCALE GENOMIC DNA]</scope>
    <source>
        <strain evidence="1 2">D17</strain>
    </source>
</reference>
<dbReference type="Proteomes" id="UP000504844">
    <property type="component" value="Chromosome"/>
</dbReference>
<dbReference type="KEGG" id="dee:HQN60_11935"/>
<evidence type="ECO:0000313" key="1">
    <source>
        <dbReference type="EMBL" id="QKJ67353.1"/>
    </source>
</evidence>
<dbReference type="AlphaFoldDB" id="A0A6M8SQ04"/>
<dbReference type="EMBL" id="CP054143">
    <property type="protein sequence ID" value="QKJ67353.1"/>
    <property type="molecule type" value="Genomic_DNA"/>
</dbReference>
<evidence type="ECO:0000313" key="2">
    <source>
        <dbReference type="Proteomes" id="UP000504844"/>
    </source>
</evidence>
<dbReference type="RefSeq" id="WP_173533855.1">
    <property type="nucleotide sequence ID" value="NZ_CP054143.1"/>
</dbReference>